<keyword evidence="2" id="KW-1185">Reference proteome</keyword>
<sequence>MTQHLLRLGIGCSQVDSQVEFVSLKILKQSATVQHARDYSGIDWATLEKCIEFMFQEYKTNSEGLRQELAGFAVVCVGVVAESVLLEKRASDVNYSE</sequence>
<gene>
    <name evidence="1" type="ORF">LODBEIA_P04490</name>
</gene>
<dbReference type="Proteomes" id="UP001497383">
    <property type="component" value="Chromosome 1"/>
</dbReference>
<accession>A0ABP0ZIR2</accession>
<evidence type="ECO:0000313" key="2">
    <source>
        <dbReference type="Proteomes" id="UP001497383"/>
    </source>
</evidence>
<dbReference type="EMBL" id="OZ022405">
    <property type="protein sequence ID" value="CAK9435740.1"/>
    <property type="molecule type" value="Genomic_DNA"/>
</dbReference>
<proteinExistence type="predicted"/>
<evidence type="ECO:0000313" key="1">
    <source>
        <dbReference type="EMBL" id="CAK9435740.1"/>
    </source>
</evidence>
<dbReference type="RefSeq" id="XP_066827387.1">
    <property type="nucleotide sequence ID" value="XM_066974716.1"/>
</dbReference>
<dbReference type="GeneID" id="92205645"/>
<organism evidence="1 2">
    <name type="scientific">Lodderomyces beijingensis</name>
    <dbReference type="NCBI Taxonomy" id="1775926"/>
    <lineage>
        <taxon>Eukaryota</taxon>
        <taxon>Fungi</taxon>
        <taxon>Dikarya</taxon>
        <taxon>Ascomycota</taxon>
        <taxon>Saccharomycotina</taxon>
        <taxon>Pichiomycetes</taxon>
        <taxon>Debaryomycetaceae</taxon>
        <taxon>Candida/Lodderomyces clade</taxon>
        <taxon>Lodderomyces</taxon>
    </lineage>
</organism>
<reference evidence="1 2" key="1">
    <citation type="submission" date="2024-03" db="EMBL/GenBank/DDBJ databases">
        <authorList>
            <person name="Brejova B."/>
        </authorList>
    </citation>
    <scope>NUCLEOTIDE SEQUENCE [LARGE SCALE GENOMIC DNA]</scope>
    <source>
        <strain evidence="1 2">CBS 14171</strain>
    </source>
</reference>
<protein>
    <submittedName>
        <fullName evidence="1">Uncharacterized protein</fullName>
    </submittedName>
</protein>
<name>A0ABP0ZIR2_9ASCO</name>